<sequence length="1444" mass="159633">MKPVLTLLPLAASARIAPGPPSLVFAPASVPAVPLTPAKPCLSENVTLGWGAQDSSFVNVTLDMTHPTVVLESLVAVKEVDCDAASVAISFSSSEGLDAAVAEWRAAGTFVLITNHMGDCDAELERGFFLGGSVAVDAQRLIANVTAEKTDIANTAAKTSISFSGVPIDSVPSRREVVLNKSLTINGDLKLPGPVTLYEYKPYVKAIAKSADFGASVTLSGYVEYMVLQGKLTAFYVDIDTRVAADLVLELDVSAAYNQTFSYQAGKLGYSLINIPGIINIGPALEFDIGVALGASGAVVVTGEVGAAIEDGNVHLDFVDAKKTSTSGWTPKYNAGLKLSEKAAVSVDPFLDLTVELEFELLGGKLDLSGGVTAQPRFNNEFTLTASQEVDPTTGGVKQPGGTCDQGVRVESEFQFSVIAFATQFWKNTVYRQVLLVHKPEQDDEDGPSDATFPSRAKLSLSKLWHEARVLFETSLSARESRKEALRDEATLEDTIKSLKQAQEKASAAYGAKFAGTLIEFKLGRVLQRLEYLVKIGDEAMRYSPETASYAWSAFRMIFAGLLKDFEACRSLVDSVDTMSNVIFVCEIYAKRQLQKLPIGMEEVQLLADKILDKIPVLLSLVLKFAYETRKLVLDHSSFSKPQTRNENMDTWLTAGAGRTLSVMFGGSEELRDILRDTKTKVDELHKIADISFREAAMEILVEAQQDSTAALDFLQATKEEFFPAVRAIQNEQSQQKEAQVRMELERELDELMRWLKMGTSAELELPQKLLQDNLERRHPGTCKWIQEDEKFKQFYWPPAERNPHHLLWIMGDAGFGKSVLMSSIVDWIQSQGTPDGSERPIFLYFFCKTGNDSTQKGHRIMLHLLMQLLNVSKEPPQDSKEPEKSFKARMQRCVEAAKQARTKEVKDFQIGDSMQPLLIALARVLERPVYILLDALDECNDWNEGLLGAFEQTVAPGADIRILISSRPEDRIREKLDRCPSVTLTKDATAKDVESYILSSLKRIKRFSKSEKTIAGSIIATKADGMFRYAGLAVESLRQPKAVMTSFQKLMQQFPDGMAGLYRQELDSLDSDLRHMLLVALRWVVCGEGLISTETVADELEQKYDFDLDTDEEEEEGGGDSESIAASINVTARASTQLVEDLESMVEVDVNSQASDDTAQLGRDSINILKVAGRNFLKFDQENHISIQHTSVRDFVLNESKYHQLGEALCPGAMPEMSRTHWCFVCYRGKPKAGALILGNLLLLEAHGQFVADQANAVEKAEEPAEDEGPDDLQQSAPLPGKSSEDLPQDSRPTNEQGTNGAPSVENQPPTNSEDDHSPEHAQVGDKDNDDWESVTSVATSFAASVARSAWSARLNPYLKTVNSSNDTIKPNLRYELTHWPYHVREAERLWPQDNRDEQEWAILCREIETFLHSNPAVLKTWEKRVLGGRDLIIFDISLHRAD</sequence>
<dbReference type="InterPro" id="IPR056884">
    <property type="entry name" value="NPHP3-like_N"/>
</dbReference>
<dbReference type="STRING" id="1093900.A0A507ARQ5"/>
<evidence type="ECO:0000313" key="6">
    <source>
        <dbReference type="Proteomes" id="UP000319257"/>
    </source>
</evidence>
<dbReference type="InParanoid" id="A0A507ARQ5"/>
<dbReference type="Proteomes" id="UP000319257">
    <property type="component" value="Unassembled WGS sequence"/>
</dbReference>
<dbReference type="PROSITE" id="PS50837">
    <property type="entry name" value="NACHT"/>
    <property type="match status" value="1"/>
</dbReference>
<dbReference type="EMBL" id="SKBQ01000008">
    <property type="protein sequence ID" value="TPX07548.1"/>
    <property type="molecule type" value="Genomic_DNA"/>
</dbReference>
<dbReference type="Pfam" id="PF22974">
    <property type="entry name" value="DUF7029"/>
    <property type="match status" value="1"/>
</dbReference>
<dbReference type="Pfam" id="PF24883">
    <property type="entry name" value="NPHP3_N"/>
    <property type="match status" value="1"/>
</dbReference>
<evidence type="ECO:0000256" key="2">
    <source>
        <dbReference type="SAM" id="MobiDB-lite"/>
    </source>
</evidence>
<dbReference type="SUPFAM" id="SSF52540">
    <property type="entry name" value="P-loop containing nucleoside triphosphate hydrolases"/>
    <property type="match status" value="1"/>
</dbReference>
<reference evidence="5 6" key="1">
    <citation type="submission" date="2019-06" db="EMBL/GenBank/DDBJ databases">
        <title>Draft genome sequence of the filamentous fungus Phialemoniopsis curvata isolated from diesel fuel.</title>
        <authorList>
            <person name="Varaljay V.A."/>
            <person name="Lyon W.J."/>
            <person name="Crouch A.L."/>
            <person name="Drake C.E."/>
            <person name="Hollomon J.M."/>
            <person name="Nadeau L.J."/>
            <person name="Nunn H.S."/>
            <person name="Stevenson B.S."/>
            <person name="Bojanowski C.L."/>
            <person name="Crookes-Goodson W.J."/>
        </authorList>
    </citation>
    <scope>NUCLEOTIDE SEQUENCE [LARGE SCALE GENOMIC DNA]</scope>
    <source>
        <strain evidence="5 6">D216</strain>
    </source>
</reference>
<comment type="caution">
    <text evidence="5">The sequence shown here is derived from an EMBL/GenBank/DDBJ whole genome shotgun (WGS) entry which is preliminary data.</text>
</comment>
<dbReference type="InterPro" id="IPR027417">
    <property type="entry name" value="P-loop_NTPase"/>
</dbReference>
<protein>
    <recommendedName>
        <fullName evidence="3">NACHT domain-containing protein</fullName>
    </recommendedName>
</protein>
<accession>A0A507ARQ5</accession>
<dbReference type="RefSeq" id="XP_030989090.1">
    <property type="nucleotide sequence ID" value="XM_031136121.1"/>
</dbReference>
<keyword evidence="1" id="KW-0677">Repeat</keyword>
<dbReference type="InterPro" id="IPR007111">
    <property type="entry name" value="NACHT_NTPase"/>
</dbReference>
<dbReference type="InterPro" id="IPR054293">
    <property type="entry name" value="DUF7029"/>
</dbReference>
<dbReference type="PANTHER" id="PTHR10039:SF14">
    <property type="entry name" value="NACHT DOMAIN-CONTAINING PROTEIN"/>
    <property type="match status" value="1"/>
</dbReference>
<evidence type="ECO:0000256" key="1">
    <source>
        <dbReference type="ARBA" id="ARBA00022737"/>
    </source>
</evidence>
<feature type="compositionally biased region" description="Polar residues" evidence="2">
    <location>
        <begin position="1292"/>
        <end position="1313"/>
    </location>
</feature>
<dbReference type="PANTHER" id="PTHR10039">
    <property type="entry name" value="AMELOGENIN"/>
    <property type="match status" value="1"/>
</dbReference>
<evidence type="ECO:0000259" key="3">
    <source>
        <dbReference type="PROSITE" id="PS50837"/>
    </source>
</evidence>
<dbReference type="GeneID" id="41969429"/>
<evidence type="ECO:0000313" key="5">
    <source>
        <dbReference type="EMBL" id="TPX07548.1"/>
    </source>
</evidence>
<feature type="domain" description="NACHT" evidence="3">
    <location>
        <begin position="806"/>
        <end position="969"/>
    </location>
</feature>
<proteinExistence type="predicted"/>
<organism evidence="5 6">
    <name type="scientific">Thyridium curvatum</name>
    <dbReference type="NCBI Taxonomy" id="1093900"/>
    <lineage>
        <taxon>Eukaryota</taxon>
        <taxon>Fungi</taxon>
        <taxon>Dikarya</taxon>
        <taxon>Ascomycota</taxon>
        <taxon>Pezizomycotina</taxon>
        <taxon>Sordariomycetes</taxon>
        <taxon>Sordariomycetidae</taxon>
        <taxon>Thyridiales</taxon>
        <taxon>Thyridiaceae</taxon>
        <taxon>Thyridium</taxon>
    </lineage>
</organism>
<name>A0A507ARQ5_9PEZI</name>
<evidence type="ECO:0000313" key="4">
    <source>
        <dbReference type="EMBL" id="TPX07379.1"/>
    </source>
</evidence>
<keyword evidence="6" id="KW-1185">Reference proteome</keyword>
<feature type="region of interest" description="Disordered" evidence="2">
    <location>
        <begin position="1257"/>
        <end position="1332"/>
    </location>
</feature>
<dbReference type="EMBL" id="SKBQ01000008">
    <property type="protein sequence ID" value="TPX07379.1"/>
    <property type="molecule type" value="Genomic_DNA"/>
</dbReference>
<feature type="compositionally biased region" description="Basic and acidic residues" evidence="2">
    <location>
        <begin position="1315"/>
        <end position="1328"/>
    </location>
</feature>
<dbReference type="OrthoDB" id="160645at2759"/>
<dbReference type="Gene3D" id="3.40.50.300">
    <property type="entry name" value="P-loop containing nucleotide triphosphate hydrolases"/>
    <property type="match status" value="1"/>
</dbReference>
<gene>
    <name evidence="4" type="ORF">E0L32_001982</name>
    <name evidence="5" type="ORF">E0L32_002151</name>
</gene>